<dbReference type="CTD" id="9946665"/>
<dbReference type="KEGG" id="loa:LOAG_09233"/>
<accession>A0A1S0TS50</accession>
<proteinExistence type="predicted"/>
<name>A0A1S0TS50_LOALO</name>
<dbReference type="InParanoid" id="A0A1S0TS50"/>
<dbReference type="RefSeq" id="XP_003144809.1">
    <property type="nucleotide sequence ID" value="XM_003144761.1"/>
</dbReference>
<organism evidence="1">
    <name type="scientific">Loa loa</name>
    <name type="common">Eye worm</name>
    <name type="synonym">Filaria loa</name>
    <dbReference type="NCBI Taxonomy" id="7209"/>
    <lineage>
        <taxon>Eukaryota</taxon>
        <taxon>Metazoa</taxon>
        <taxon>Ecdysozoa</taxon>
        <taxon>Nematoda</taxon>
        <taxon>Chromadorea</taxon>
        <taxon>Rhabditida</taxon>
        <taxon>Spirurina</taxon>
        <taxon>Spiruromorpha</taxon>
        <taxon>Filarioidea</taxon>
        <taxon>Onchocercidae</taxon>
        <taxon>Loa</taxon>
    </lineage>
</organism>
<dbReference type="EMBL" id="JH712110">
    <property type="protein sequence ID" value="EFO19264.1"/>
    <property type="molecule type" value="Genomic_DNA"/>
</dbReference>
<dbReference type="GeneID" id="9946665"/>
<sequence length="142" mass="16440">MIRKKSLADSAIHHFKGFLLLLNDYSSEMKQPKKLLKSERVRKISYIFFINAITRLLEFHKFCIYLISSGLEAWKEIQKTFKNSLSTKSTIIKNVLGIIFQAEILKKMKTTPVFEKSGLKHSENRSFVVITVHSIMSTKDSI</sequence>
<evidence type="ECO:0000313" key="1">
    <source>
        <dbReference type="EMBL" id="EFO19264.1"/>
    </source>
</evidence>
<dbReference type="AlphaFoldDB" id="A0A1S0TS50"/>
<protein>
    <submittedName>
        <fullName evidence="1">Uncharacterized protein</fullName>
    </submittedName>
</protein>
<gene>
    <name evidence="1" type="ORF">LOAG_09233</name>
</gene>
<reference evidence="1" key="1">
    <citation type="submission" date="2012-04" db="EMBL/GenBank/DDBJ databases">
        <title>The Genome Sequence of Loa loa.</title>
        <authorList>
            <consortium name="The Broad Institute Genome Sequencing Platform"/>
            <consortium name="Broad Institute Genome Sequencing Center for Infectious Disease"/>
            <person name="Nutman T.B."/>
            <person name="Fink D.L."/>
            <person name="Russ C."/>
            <person name="Young S."/>
            <person name="Zeng Q."/>
            <person name="Gargeya S."/>
            <person name="Alvarado L."/>
            <person name="Berlin A."/>
            <person name="Chapman S.B."/>
            <person name="Chen Z."/>
            <person name="Freedman E."/>
            <person name="Gellesch M."/>
            <person name="Goldberg J."/>
            <person name="Griggs A."/>
            <person name="Gujja S."/>
            <person name="Heilman E.R."/>
            <person name="Heiman D."/>
            <person name="Howarth C."/>
            <person name="Mehta T."/>
            <person name="Neiman D."/>
            <person name="Pearson M."/>
            <person name="Roberts A."/>
            <person name="Saif S."/>
            <person name="Shea T."/>
            <person name="Shenoy N."/>
            <person name="Sisk P."/>
            <person name="Stolte C."/>
            <person name="Sykes S."/>
            <person name="White J."/>
            <person name="Yandava C."/>
            <person name="Haas B."/>
            <person name="Henn M.R."/>
            <person name="Nusbaum C."/>
            <person name="Birren B."/>
        </authorList>
    </citation>
    <scope>NUCLEOTIDE SEQUENCE [LARGE SCALE GENOMIC DNA]</scope>
</reference>